<evidence type="ECO:0008006" key="9">
    <source>
        <dbReference type="Google" id="ProtNLM"/>
    </source>
</evidence>
<protein>
    <recommendedName>
        <fullName evidence="9">Aromatic acid exporter family member 1</fullName>
    </recommendedName>
</protein>
<proteinExistence type="predicted"/>
<comment type="caution">
    <text evidence="7">The sequence shown here is derived from an EMBL/GenBank/DDBJ whole genome shotgun (WGS) entry which is preliminary data.</text>
</comment>
<evidence type="ECO:0000256" key="6">
    <source>
        <dbReference type="SAM" id="Phobius"/>
    </source>
</evidence>
<evidence type="ECO:0000256" key="3">
    <source>
        <dbReference type="ARBA" id="ARBA00022692"/>
    </source>
</evidence>
<comment type="subcellular location">
    <subcellularLocation>
        <location evidence="1">Cell membrane</location>
        <topology evidence="1">Multi-pass membrane protein</topology>
    </subcellularLocation>
</comment>
<evidence type="ECO:0000256" key="4">
    <source>
        <dbReference type="ARBA" id="ARBA00022989"/>
    </source>
</evidence>
<dbReference type="RefSeq" id="WP_132250603.1">
    <property type="nucleotide sequence ID" value="NZ_SMAL01000002.1"/>
</dbReference>
<accession>A0A4R3MMV2</accession>
<feature type="transmembrane region" description="Helical" evidence="6">
    <location>
        <begin position="82"/>
        <end position="106"/>
    </location>
</feature>
<dbReference type="GO" id="GO:0005886">
    <property type="term" value="C:plasma membrane"/>
    <property type="evidence" value="ECO:0007669"/>
    <property type="project" value="UniProtKB-SubCell"/>
</dbReference>
<dbReference type="EMBL" id="SMAL01000002">
    <property type="protein sequence ID" value="TCT16305.1"/>
    <property type="molecule type" value="Genomic_DNA"/>
</dbReference>
<evidence type="ECO:0000313" key="8">
    <source>
        <dbReference type="Proteomes" id="UP000294902"/>
    </source>
</evidence>
<sequence>MAIYHFLRLKKEAHLFDTKIYLIKSFVSVFTAYIIAVNSPILRLDIISILFGLMMTLEPVTVSGIKSGWDQIYSTAIGASSTAIIITLFGINGITVALSVAFTLYICIRMNWRTISPVAIFTAIYMTQYVQLNVAGEPSAFLTFRLRMMALAFGVLIAVFYNFIFSLFAYKSLPVKRIIYIINEQILILNKIKETIENNNEDIDSIRNKIQSAFSNIDWIYKHIKDMKKDITITRNEKRKIETYEEIIESIRGINHINYDSCFYISNNNMDTIRVINLDILQDIITAMLNVRKKLNNEPYDEKVFIEIKKDMTAYNRLDENIDNIKGIVAKIQQLSEKI</sequence>
<keyword evidence="8" id="KW-1185">Reference proteome</keyword>
<evidence type="ECO:0000313" key="7">
    <source>
        <dbReference type="EMBL" id="TCT16305.1"/>
    </source>
</evidence>
<feature type="transmembrane region" description="Helical" evidence="6">
    <location>
        <begin position="118"/>
        <end position="136"/>
    </location>
</feature>
<dbReference type="AlphaFoldDB" id="A0A4R3MMV2"/>
<evidence type="ECO:0000256" key="5">
    <source>
        <dbReference type="ARBA" id="ARBA00023136"/>
    </source>
</evidence>
<keyword evidence="4 6" id="KW-1133">Transmembrane helix</keyword>
<keyword evidence="3 6" id="KW-0812">Transmembrane</keyword>
<keyword evidence="2" id="KW-1003">Cell membrane</keyword>
<evidence type="ECO:0000256" key="2">
    <source>
        <dbReference type="ARBA" id="ARBA00022475"/>
    </source>
</evidence>
<dbReference type="InterPro" id="IPR010343">
    <property type="entry name" value="ArAE_1"/>
</dbReference>
<reference evidence="7 8" key="1">
    <citation type="submission" date="2019-03" db="EMBL/GenBank/DDBJ databases">
        <title>Genomic Encyclopedia of Type Strains, Phase IV (KMG-IV): sequencing the most valuable type-strain genomes for metagenomic binning, comparative biology and taxonomic classification.</title>
        <authorList>
            <person name="Goeker M."/>
        </authorList>
    </citation>
    <scope>NUCLEOTIDE SEQUENCE [LARGE SCALE GENOMIC DNA]</scope>
    <source>
        <strain evidence="7 8">DSM 24629</strain>
    </source>
</reference>
<organism evidence="7 8">
    <name type="scientific">Natranaerovirga pectinivora</name>
    <dbReference type="NCBI Taxonomy" id="682400"/>
    <lineage>
        <taxon>Bacteria</taxon>
        <taxon>Bacillati</taxon>
        <taxon>Bacillota</taxon>
        <taxon>Clostridia</taxon>
        <taxon>Lachnospirales</taxon>
        <taxon>Natranaerovirgaceae</taxon>
        <taxon>Natranaerovirga</taxon>
    </lineage>
</organism>
<dbReference type="OrthoDB" id="1887420at2"/>
<dbReference type="Pfam" id="PF06081">
    <property type="entry name" value="ArAE_1"/>
    <property type="match status" value="1"/>
</dbReference>
<keyword evidence="5 6" id="KW-0472">Membrane</keyword>
<gene>
    <name evidence="7" type="ORF">EDC18_102322</name>
</gene>
<name>A0A4R3MMV2_9FIRM</name>
<dbReference type="Proteomes" id="UP000294902">
    <property type="component" value="Unassembled WGS sequence"/>
</dbReference>
<feature type="transmembrane region" description="Helical" evidence="6">
    <location>
        <begin position="148"/>
        <end position="170"/>
    </location>
</feature>
<evidence type="ECO:0000256" key="1">
    <source>
        <dbReference type="ARBA" id="ARBA00004651"/>
    </source>
</evidence>
<feature type="transmembrane region" description="Helical" evidence="6">
    <location>
        <begin position="20"/>
        <end position="37"/>
    </location>
</feature>